<dbReference type="Proteomes" id="UP000054097">
    <property type="component" value="Unassembled WGS sequence"/>
</dbReference>
<gene>
    <name evidence="1" type="ORF">M408DRAFT_143185</name>
</gene>
<reference evidence="1 2" key="1">
    <citation type="submission" date="2014-04" db="EMBL/GenBank/DDBJ databases">
        <authorList>
            <consortium name="DOE Joint Genome Institute"/>
            <person name="Kuo A."/>
            <person name="Zuccaro A."/>
            <person name="Kohler A."/>
            <person name="Nagy L.G."/>
            <person name="Floudas D."/>
            <person name="Copeland A."/>
            <person name="Barry K.W."/>
            <person name="Cichocki N."/>
            <person name="Veneault-Fourrey C."/>
            <person name="LaButti K."/>
            <person name="Lindquist E.A."/>
            <person name="Lipzen A."/>
            <person name="Lundell T."/>
            <person name="Morin E."/>
            <person name="Murat C."/>
            <person name="Sun H."/>
            <person name="Tunlid A."/>
            <person name="Henrissat B."/>
            <person name="Grigoriev I.V."/>
            <person name="Hibbett D.S."/>
            <person name="Martin F."/>
            <person name="Nordberg H.P."/>
            <person name="Cantor M.N."/>
            <person name="Hua S.X."/>
        </authorList>
    </citation>
    <scope>NUCLEOTIDE SEQUENCE [LARGE SCALE GENOMIC DNA]</scope>
    <source>
        <strain evidence="1 2">MAFF 305830</strain>
    </source>
</reference>
<sequence>MPNVLGTGRSNDLSLFKVLVPLIRMDGPGPGDARVGLIKDASRSCAHRLSARALLSHSG</sequence>
<protein>
    <submittedName>
        <fullName evidence="1">Uncharacterized protein</fullName>
    </submittedName>
</protein>
<evidence type="ECO:0000313" key="2">
    <source>
        <dbReference type="Proteomes" id="UP000054097"/>
    </source>
</evidence>
<dbReference type="AlphaFoldDB" id="A0A0C3ALZ0"/>
<name>A0A0C3ALZ0_SERVB</name>
<dbReference type="HOGENOM" id="CLU_2962347_0_0_1"/>
<dbReference type="EMBL" id="KN824449">
    <property type="protein sequence ID" value="KIM20291.1"/>
    <property type="molecule type" value="Genomic_DNA"/>
</dbReference>
<keyword evidence="2" id="KW-1185">Reference proteome</keyword>
<evidence type="ECO:0000313" key="1">
    <source>
        <dbReference type="EMBL" id="KIM20291.1"/>
    </source>
</evidence>
<organism evidence="1 2">
    <name type="scientific">Serendipita vermifera MAFF 305830</name>
    <dbReference type="NCBI Taxonomy" id="933852"/>
    <lineage>
        <taxon>Eukaryota</taxon>
        <taxon>Fungi</taxon>
        <taxon>Dikarya</taxon>
        <taxon>Basidiomycota</taxon>
        <taxon>Agaricomycotina</taxon>
        <taxon>Agaricomycetes</taxon>
        <taxon>Sebacinales</taxon>
        <taxon>Serendipitaceae</taxon>
        <taxon>Serendipita</taxon>
    </lineage>
</organism>
<reference evidence="2" key="2">
    <citation type="submission" date="2015-01" db="EMBL/GenBank/DDBJ databases">
        <title>Evolutionary Origins and Diversification of the Mycorrhizal Mutualists.</title>
        <authorList>
            <consortium name="DOE Joint Genome Institute"/>
            <consortium name="Mycorrhizal Genomics Consortium"/>
            <person name="Kohler A."/>
            <person name="Kuo A."/>
            <person name="Nagy L.G."/>
            <person name="Floudas D."/>
            <person name="Copeland A."/>
            <person name="Barry K.W."/>
            <person name="Cichocki N."/>
            <person name="Veneault-Fourrey C."/>
            <person name="LaButti K."/>
            <person name="Lindquist E.A."/>
            <person name="Lipzen A."/>
            <person name="Lundell T."/>
            <person name="Morin E."/>
            <person name="Murat C."/>
            <person name="Riley R."/>
            <person name="Ohm R."/>
            <person name="Sun H."/>
            <person name="Tunlid A."/>
            <person name="Henrissat B."/>
            <person name="Grigoriev I.V."/>
            <person name="Hibbett D.S."/>
            <person name="Martin F."/>
        </authorList>
    </citation>
    <scope>NUCLEOTIDE SEQUENCE [LARGE SCALE GENOMIC DNA]</scope>
    <source>
        <strain evidence="2">MAFF 305830</strain>
    </source>
</reference>
<proteinExistence type="predicted"/>
<accession>A0A0C3ALZ0</accession>